<gene>
    <name evidence="2" type="ORF">V9T40_010726</name>
</gene>
<keyword evidence="3" id="KW-1185">Reference proteome</keyword>
<comment type="caution">
    <text evidence="2">The sequence shown here is derived from an EMBL/GenBank/DDBJ whole genome shotgun (WGS) entry which is preliminary data.</text>
</comment>
<evidence type="ECO:0000313" key="2">
    <source>
        <dbReference type="EMBL" id="KAK7573535.1"/>
    </source>
</evidence>
<name>A0AAN9XYV3_9HEMI</name>
<organism evidence="2 3">
    <name type="scientific">Parthenolecanium corni</name>
    <dbReference type="NCBI Taxonomy" id="536013"/>
    <lineage>
        <taxon>Eukaryota</taxon>
        <taxon>Metazoa</taxon>
        <taxon>Ecdysozoa</taxon>
        <taxon>Arthropoda</taxon>
        <taxon>Hexapoda</taxon>
        <taxon>Insecta</taxon>
        <taxon>Pterygota</taxon>
        <taxon>Neoptera</taxon>
        <taxon>Paraneoptera</taxon>
        <taxon>Hemiptera</taxon>
        <taxon>Sternorrhyncha</taxon>
        <taxon>Coccoidea</taxon>
        <taxon>Coccidae</taxon>
        <taxon>Parthenolecanium</taxon>
    </lineage>
</organism>
<dbReference type="Proteomes" id="UP001367676">
    <property type="component" value="Unassembled WGS sequence"/>
</dbReference>
<proteinExistence type="predicted"/>
<sequence length="67" mass="7349">MQRADGSAPLLAPQQLHHSSFALRRSNATQTKRVKNSPGKNGGTIASALRCRTMQQLSGRAMPEFRE</sequence>
<accession>A0AAN9XYV3</accession>
<reference evidence="2 3" key="1">
    <citation type="submission" date="2024-03" db="EMBL/GenBank/DDBJ databases">
        <title>Adaptation during the transition from Ophiocordyceps entomopathogen to insect associate is accompanied by gene loss and intensified selection.</title>
        <authorList>
            <person name="Ward C.M."/>
            <person name="Onetto C.A."/>
            <person name="Borneman A.R."/>
        </authorList>
    </citation>
    <scope>NUCLEOTIDE SEQUENCE [LARGE SCALE GENOMIC DNA]</scope>
    <source>
        <strain evidence="2">AWRI1</strain>
        <tissue evidence="2">Single Adult Female</tissue>
    </source>
</reference>
<feature type="region of interest" description="Disordered" evidence="1">
    <location>
        <begin position="1"/>
        <end position="50"/>
    </location>
</feature>
<dbReference type="EMBL" id="JBBCAQ010000037">
    <property type="protein sequence ID" value="KAK7573535.1"/>
    <property type="molecule type" value="Genomic_DNA"/>
</dbReference>
<evidence type="ECO:0000256" key="1">
    <source>
        <dbReference type="SAM" id="MobiDB-lite"/>
    </source>
</evidence>
<dbReference type="AlphaFoldDB" id="A0AAN9XYV3"/>
<protein>
    <submittedName>
        <fullName evidence="2">Uncharacterized protein</fullName>
    </submittedName>
</protein>
<evidence type="ECO:0000313" key="3">
    <source>
        <dbReference type="Proteomes" id="UP001367676"/>
    </source>
</evidence>